<dbReference type="InterPro" id="IPR022597">
    <property type="entry name" value="GhoS"/>
</dbReference>
<dbReference type="GeneID" id="92236910"/>
<dbReference type="Gene3D" id="3.30.70.2360">
    <property type="match status" value="1"/>
</dbReference>
<reference evidence="1" key="1">
    <citation type="submission" date="2022-07" db="EMBL/GenBank/DDBJ databases">
        <title>Genetic diversity of Erwinia pyrifoliae.</title>
        <authorList>
            <person name="Park D.S."/>
            <person name="Ham H."/>
        </authorList>
    </citation>
    <scope>NUCLEOTIDE SEQUENCE</scope>
    <source>
        <strain evidence="1">CP201486</strain>
    </source>
</reference>
<dbReference type="InterPro" id="IPR038241">
    <property type="entry name" value="GhoS_sf"/>
</dbReference>
<dbReference type="EMBL" id="CP103445">
    <property type="protein sequence ID" value="UWS35271.1"/>
    <property type="molecule type" value="Genomic_DNA"/>
</dbReference>
<protein>
    <submittedName>
        <fullName evidence="1">Type V toxin-antitoxin system endoribonuclease antitoxin GhoS</fullName>
    </submittedName>
</protein>
<sequence length="96" mass="10471">MSNDEIKQYVVSFRYHENGLSDLMQLESILASGGFTTTLSDAKGQPHELGSNHFGFVSALPEEKVRQLAVGLGEKGLGISPEVNVEIWQPLNPTLT</sequence>
<dbReference type="Proteomes" id="UP001058553">
    <property type="component" value="Chromosome"/>
</dbReference>
<evidence type="ECO:0000313" key="2">
    <source>
        <dbReference type="Proteomes" id="UP001058553"/>
    </source>
</evidence>
<gene>
    <name evidence="1" type="primary">ghoS</name>
    <name evidence="1" type="ORF">NYP84_09100</name>
</gene>
<keyword evidence="2" id="KW-1185">Reference proteome</keyword>
<proteinExistence type="predicted"/>
<name>A0ABY5XD36_ERWPY</name>
<accession>A0ABY5XD36</accession>
<organism evidence="1 2">
    <name type="scientific">Erwinia pyrifoliae</name>
    <dbReference type="NCBI Taxonomy" id="79967"/>
    <lineage>
        <taxon>Bacteria</taxon>
        <taxon>Pseudomonadati</taxon>
        <taxon>Pseudomonadota</taxon>
        <taxon>Gammaproteobacteria</taxon>
        <taxon>Enterobacterales</taxon>
        <taxon>Erwiniaceae</taxon>
        <taxon>Erwinia</taxon>
    </lineage>
</organism>
<dbReference type="Pfam" id="PF11080">
    <property type="entry name" value="GhoS"/>
    <property type="match status" value="1"/>
</dbReference>
<evidence type="ECO:0000313" key="1">
    <source>
        <dbReference type="EMBL" id="UWS35271.1"/>
    </source>
</evidence>
<dbReference type="RefSeq" id="WP_012668231.1">
    <property type="nucleotide sequence ID" value="NZ_CP023567.1"/>
</dbReference>